<comment type="caution">
    <text evidence="3">The sequence shown here is derived from an EMBL/GenBank/DDBJ whole genome shotgun (WGS) entry which is preliminary data.</text>
</comment>
<accession>A0ABS8P2G8</accession>
<feature type="region of interest" description="Disordered" evidence="1">
    <location>
        <begin position="51"/>
        <end position="71"/>
    </location>
</feature>
<name>A0ABS8P2G8_9PSEU</name>
<keyword evidence="2" id="KW-0812">Transmembrane</keyword>
<keyword evidence="4" id="KW-1185">Reference proteome</keyword>
<evidence type="ECO:0000256" key="2">
    <source>
        <dbReference type="SAM" id="Phobius"/>
    </source>
</evidence>
<organism evidence="3 4">
    <name type="scientific">Actinomycetospora endophytica</name>
    <dbReference type="NCBI Taxonomy" id="2291215"/>
    <lineage>
        <taxon>Bacteria</taxon>
        <taxon>Bacillati</taxon>
        <taxon>Actinomycetota</taxon>
        <taxon>Actinomycetes</taxon>
        <taxon>Pseudonocardiales</taxon>
        <taxon>Pseudonocardiaceae</taxon>
        <taxon>Actinomycetospora</taxon>
    </lineage>
</organism>
<sequence length="117" mass="12176">MGRDLTRRDPSDHAHHDQGRKRVSTFRKTVLTTAIIGAGLATTAGSAFATDCSHDSGHKESHSASSKGCSTTALGKIDNSHSKTLIGVLDGSQGAIGANICDNLNNNKILSGNSFDL</sequence>
<proteinExistence type="predicted"/>
<dbReference type="EMBL" id="JAJNDB010000001">
    <property type="protein sequence ID" value="MCD2192419.1"/>
    <property type="molecule type" value="Genomic_DNA"/>
</dbReference>
<protein>
    <submittedName>
        <fullName evidence="3">Uncharacterized protein</fullName>
    </submittedName>
</protein>
<reference evidence="3 4" key="1">
    <citation type="submission" date="2021-11" db="EMBL/GenBank/DDBJ databases">
        <title>Draft genome sequence of Actinomycetospora sp. SF1 isolated from the rhizosphere soil.</title>
        <authorList>
            <person name="Duangmal K."/>
            <person name="Chantavorakit T."/>
        </authorList>
    </citation>
    <scope>NUCLEOTIDE SEQUENCE [LARGE SCALE GENOMIC DNA]</scope>
    <source>
        <strain evidence="3 4">TBRC 5722</strain>
    </source>
</reference>
<feature type="transmembrane region" description="Helical" evidence="2">
    <location>
        <begin position="30"/>
        <end position="49"/>
    </location>
</feature>
<keyword evidence="2" id="KW-1133">Transmembrane helix</keyword>
<feature type="compositionally biased region" description="Basic and acidic residues" evidence="1">
    <location>
        <begin position="52"/>
        <end position="62"/>
    </location>
</feature>
<dbReference type="Proteomes" id="UP001199469">
    <property type="component" value="Unassembled WGS sequence"/>
</dbReference>
<evidence type="ECO:0000313" key="4">
    <source>
        <dbReference type="Proteomes" id="UP001199469"/>
    </source>
</evidence>
<dbReference type="RefSeq" id="WP_230730094.1">
    <property type="nucleotide sequence ID" value="NZ_JAJNDB010000001.1"/>
</dbReference>
<keyword evidence="2" id="KW-0472">Membrane</keyword>
<feature type="compositionally biased region" description="Basic and acidic residues" evidence="1">
    <location>
        <begin position="1"/>
        <end position="17"/>
    </location>
</feature>
<feature type="region of interest" description="Disordered" evidence="1">
    <location>
        <begin position="1"/>
        <end position="24"/>
    </location>
</feature>
<evidence type="ECO:0000256" key="1">
    <source>
        <dbReference type="SAM" id="MobiDB-lite"/>
    </source>
</evidence>
<evidence type="ECO:0000313" key="3">
    <source>
        <dbReference type="EMBL" id="MCD2192419.1"/>
    </source>
</evidence>
<gene>
    <name evidence="3" type="ORF">LQ327_03285</name>
</gene>